<protein>
    <submittedName>
        <fullName evidence="2">Ribonuclease E inhibitor RraB</fullName>
    </submittedName>
</protein>
<evidence type="ECO:0000313" key="3">
    <source>
        <dbReference type="Proteomes" id="UP000282977"/>
    </source>
</evidence>
<organism evidence="2 3">
    <name type="scientific">Sphingobium algorifonticola</name>
    <dbReference type="NCBI Taxonomy" id="2008318"/>
    <lineage>
        <taxon>Bacteria</taxon>
        <taxon>Pseudomonadati</taxon>
        <taxon>Pseudomonadota</taxon>
        <taxon>Alphaproteobacteria</taxon>
        <taxon>Sphingomonadales</taxon>
        <taxon>Sphingomonadaceae</taxon>
        <taxon>Sphingobium</taxon>
    </lineage>
</organism>
<feature type="domain" description="Regulator of ribonuclease activity B" evidence="1">
    <location>
        <begin position="17"/>
        <end position="115"/>
    </location>
</feature>
<comment type="caution">
    <text evidence="2">The sequence shown here is derived from an EMBL/GenBank/DDBJ whole genome shotgun (WGS) entry which is preliminary data.</text>
</comment>
<proteinExistence type="predicted"/>
<dbReference type="RefSeq" id="WP_127688670.1">
    <property type="nucleotide sequence ID" value="NZ_RZUL01000001.1"/>
</dbReference>
<accession>A0A437JB69</accession>
<dbReference type="InterPro" id="IPR009671">
    <property type="entry name" value="RraB_dom"/>
</dbReference>
<dbReference type="AlphaFoldDB" id="A0A437JB69"/>
<evidence type="ECO:0000313" key="2">
    <source>
        <dbReference type="EMBL" id="RVT43135.1"/>
    </source>
</evidence>
<dbReference type="SUPFAM" id="SSF89946">
    <property type="entry name" value="Hypothetical protein VC0424"/>
    <property type="match status" value="1"/>
</dbReference>
<reference evidence="2 3" key="1">
    <citation type="submission" date="2019-01" db="EMBL/GenBank/DDBJ databases">
        <authorList>
            <person name="Chen W.-M."/>
        </authorList>
    </citation>
    <scope>NUCLEOTIDE SEQUENCE [LARGE SCALE GENOMIC DNA]</scope>
    <source>
        <strain evidence="2 3">TLA-22</strain>
    </source>
</reference>
<dbReference type="Gene3D" id="3.30.70.970">
    <property type="entry name" value="RraB-like"/>
    <property type="match status" value="1"/>
</dbReference>
<dbReference type="InterPro" id="IPR036701">
    <property type="entry name" value="RraB-like_sf"/>
</dbReference>
<dbReference type="Pfam" id="PF06877">
    <property type="entry name" value="RraB"/>
    <property type="match status" value="1"/>
</dbReference>
<gene>
    <name evidence="2" type="ORF">ENE74_00380</name>
</gene>
<sequence>MSLKLPPVDPARLEEEWEADKGVLASLAANGDKARTPRPVDVSFRGSEKDLERLLEYASQFGFVELDREEPEDGGDPYLFLECEQAVDEASIRALTLKCLQIEILFDVEYDGWGCEAVTGAVH</sequence>
<keyword evidence="3" id="KW-1185">Reference proteome</keyword>
<name>A0A437JB69_9SPHN</name>
<dbReference type="OrthoDB" id="7472091at2"/>
<dbReference type="Proteomes" id="UP000282977">
    <property type="component" value="Unassembled WGS sequence"/>
</dbReference>
<evidence type="ECO:0000259" key="1">
    <source>
        <dbReference type="Pfam" id="PF06877"/>
    </source>
</evidence>
<dbReference type="EMBL" id="RZUL01000001">
    <property type="protein sequence ID" value="RVT43135.1"/>
    <property type="molecule type" value="Genomic_DNA"/>
</dbReference>